<evidence type="ECO:0000256" key="1">
    <source>
        <dbReference type="SAM" id="MobiDB-lite"/>
    </source>
</evidence>
<protein>
    <submittedName>
        <fullName evidence="2">Ankyrin repeat domain-containing protein 12-like isoform X2</fullName>
    </submittedName>
</protein>
<feature type="region of interest" description="Disordered" evidence="1">
    <location>
        <begin position="98"/>
        <end position="125"/>
    </location>
</feature>
<feature type="region of interest" description="Disordered" evidence="1">
    <location>
        <begin position="152"/>
        <end position="333"/>
    </location>
</feature>
<dbReference type="AlphaFoldDB" id="A0AAV1FEB4"/>
<feature type="compositionally biased region" description="Pro residues" evidence="1">
    <location>
        <begin position="161"/>
        <end position="175"/>
    </location>
</feature>
<feature type="compositionally biased region" description="Low complexity" evidence="1">
    <location>
        <begin position="38"/>
        <end position="51"/>
    </location>
</feature>
<dbReference type="EMBL" id="OY660869">
    <property type="protein sequence ID" value="CAJ1059359.1"/>
    <property type="molecule type" value="Genomic_DNA"/>
</dbReference>
<evidence type="ECO:0000313" key="3">
    <source>
        <dbReference type="Proteomes" id="UP001178508"/>
    </source>
</evidence>
<feature type="compositionally biased region" description="Low complexity" evidence="1">
    <location>
        <begin position="111"/>
        <end position="120"/>
    </location>
</feature>
<accession>A0AAV1FEB4</accession>
<sequence>MSHNYSYRRSQPDSNHRPDPEPHSSSRRRHASPDHHSYTASQDSFSSSSSSRATKWSHDGAFSILNSCGLEPTDLALLAELPEDALTVESLPQVLKQIKGKRGTVRPYPLSSAAPSSSSSWDQPRSQLVQYPIGQVKPSPLIPELDRWGNPITLSCSKQRLPPPPPLPPLPPPPLLSSSSHMGDLHLRPGPPEFGNPSPVSSQDYCHKSRTPEFSKPGRDSRSVSSQDYHHRSGPPEFGESARDPAPVSTTDFYSRHGPPDFGKTSRNVGAVSSQDRPSFSSAGRDQTSRPSQTVYTSAPLPQDPKPSWGRSRPETSTSSTTSSTRTTSASLPSRQKALDFHGATPPSYPHSCSLCAITVMSEKVWLKHINGPHHADGQLSLLQR</sequence>
<feature type="compositionally biased region" description="Basic and acidic residues" evidence="1">
    <location>
        <begin position="205"/>
        <end position="222"/>
    </location>
</feature>
<dbReference type="Proteomes" id="UP001178508">
    <property type="component" value="Chromosome 6"/>
</dbReference>
<feature type="compositionally biased region" description="Basic and acidic residues" evidence="1">
    <location>
        <begin position="10"/>
        <end position="24"/>
    </location>
</feature>
<feature type="compositionally biased region" description="Low complexity" evidence="1">
    <location>
        <begin position="315"/>
        <end position="333"/>
    </location>
</feature>
<organism evidence="2 3">
    <name type="scientific">Xyrichtys novacula</name>
    <name type="common">Pearly razorfish</name>
    <name type="synonym">Hemipteronotus novacula</name>
    <dbReference type="NCBI Taxonomy" id="13765"/>
    <lineage>
        <taxon>Eukaryota</taxon>
        <taxon>Metazoa</taxon>
        <taxon>Chordata</taxon>
        <taxon>Craniata</taxon>
        <taxon>Vertebrata</taxon>
        <taxon>Euteleostomi</taxon>
        <taxon>Actinopterygii</taxon>
        <taxon>Neopterygii</taxon>
        <taxon>Teleostei</taxon>
        <taxon>Neoteleostei</taxon>
        <taxon>Acanthomorphata</taxon>
        <taxon>Eupercaria</taxon>
        <taxon>Labriformes</taxon>
        <taxon>Labridae</taxon>
        <taxon>Xyrichtys</taxon>
    </lineage>
</organism>
<evidence type="ECO:0000313" key="2">
    <source>
        <dbReference type="EMBL" id="CAJ1059359.1"/>
    </source>
</evidence>
<name>A0AAV1FEB4_XYRNO</name>
<gene>
    <name evidence="2" type="ORF">XNOV1_A005551</name>
</gene>
<feature type="region of interest" description="Disordered" evidence="1">
    <location>
        <begin position="1"/>
        <end position="54"/>
    </location>
</feature>
<reference evidence="2" key="1">
    <citation type="submission" date="2023-08" db="EMBL/GenBank/DDBJ databases">
        <authorList>
            <person name="Alioto T."/>
            <person name="Alioto T."/>
            <person name="Gomez Garrido J."/>
        </authorList>
    </citation>
    <scope>NUCLEOTIDE SEQUENCE</scope>
</reference>
<proteinExistence type="predicted"/>
<feature type="compositionally biased region" description="Polar residues" evidence="1">
    <location>
        <begin position="265"/>
        <end position="297"/>
    </location>
</feature>
<keyword evidence="3" id="KW-1185">Reference proteome</keyword>